<dbReference type="CDD" id="cd04301">
    <property type="entry name" value="NAT_SF"/>
    <property type="match status" value="1"/>
</dbReference>
<dbReference type="Pfam" id="PF13302">
    <property type="entry name" value="Acetyltransf_3"/>
    <property type="match status" value="1"/>
</dbReference>
<comment type="caution">
    <text evidence="2">The sequence shown here is derived from an EMBL/GenBank/DDBJ whole genome shotgun (WGS) entry which is preliminary data.</text>
</comment>
<proteinExistence type="predicted"/>
<evidence type="ECO:0000313" key="3">
    <source>
        <dbReference type="Proteomes" id="UP001528411"/>
    </source>
</evidence>
<name>A0ABT5F9R3_9GAMM</name>
<dbReference type="PANTHER" id="PTHR43792:SF1">
    <property type="entry name" value="N-ACETYLTRANSFERASE DOMAIN-CONTAINING PROTEIN"/>
    <property type="match status" value="1"/>
</dbReference>
<sequence length="173" mass="19330">MLLIETPRLGFRHFTLSDAPAVLEFSSDPLVTKYTGDAGNVQTLDDAKNVITQVWFSDYEKYGYGRYAIVHKKDNKVIGFCGLKFLEEKQLPDLGYRLLPQYWGQGLGMEAAKACLEYGFETLKLPKVIAMAMPDNSGSLSILANLGFTNLGTDLYQGHQVVNFEITKRLHSA</sequence>
<dbReference type="InterPro" id="IPR000182">
    <property type="entry name" value="GNAT_dom"/>
</dbReference>
<organism evidence="2 3">
    <name type="scientific">Psychrosphaera algicola</name>
    <dbReference type="NCBI Taxonomy" id="3023714"/>
    <lineage>
        <taxon>Bacteria</taxon>
        <taxon>Pseudomonadati</taxon>
        <taxon>Pseudomonadota</taxon>
        <taxon>Gammaproteobacteria</taxon>
        <taxon>Alteromonadales</taxon>
        <taxon>Pseudoalteromonadaceae</taxon>
        <taxon>Psychrosphaera</taxon>
    </lineage>
</organism>
<accession>A0ABT5F9R3</accession>
<dbReference type="RefSeq" id="WP_215962130.1">
    <property type="nucleotide sequence ID" value="NZ_JAQOMS010000002.1"/>
</dbReference>
<gene>
    <name evidence="2" type="ORF">PN838_05100</name>
</gene>
<keyword evidence="3" id="KW-1185">Reference proteome</keyword>
<evidence type="ECO:0000313" key="2">
    <source>
        <dbReference type="EMBL" id="MDC2888269.1"/>
    </source>
</evidence>
<evidence type="ECO:0000259" key="1">
    <source>
        <dbReference type="PROSITE" id="PS51186"/>
    </source>
</evidence>
<dbReference type="EMBL" id="JAQOMS010000002">
    <property type="protein sequence ID" value="MDC2888269.1"/>
    <property type="molecule type" value="Genomic_DNA"/>
</dbReference>
<dbReference type="InterPro" id="IPR051531">
    <property type="entry name" value="N-acetyltransferase"/>
</dbReference>
<dbReference type="PANTHER" id="PTHR43792">
    <property type="entry name" value="GNAT FAMILY, PUTATIVE (AFU_ORTHOLOGUE AFUA_3G00765)-RELATED-RELATED"/>
    <property type="match status" value="1"/>
</dbReference>
<dbReference type="PROSITE" id="PS51186">
    <property type="entry name" value="GNAT"/>
    <property type="match status" value="1"/>
</dbReference>
<reference evidence="2 3" key="1">
    <citation type="submission" date="2023-01" db="EMBL/GenBank/DDBJ databases">
        <title>Psychrosphaera sp. nov., isolated from marine algae.</title>
        <authorList>
            <person name="Bayburt H."/>
            <person name="Choi B.J."/>
            <person name="Kim J.M."/>
            <person name="Choi D.G."/>
            <person name="Jeon C.O."/>
        </authorList>
    </citation>
    <scope>NUCLEOTIDE SEQUENCE [LARGE SCALE GENOMIC DNA]</scope>
    <source>
        <strain evidence="2 3">G1-22</strain>
    </source>
</reference>
<dbReference type="Proteomes" id="UP001528411">
    <property type="component" value="Unassembled WGS sequence"/>
</dbReference>
<protein>
    <submittedName>
        <fullName evidence="2">GNAT family N-acetyltransferase</fullName>
    </submittedName>
</protein>
<feature type="domain" description="N-acetyltransferase" evidence="1">
    <location>
        <begin position="9"/>
        <end position="171"/>
    </location>
</feature>